<reference evidence="1" key="1">
    <citation type="submission" date="2023-02" db="EMBL/GenBank/DDBJ databases">
        <title>The sequence of Aeromonas hydrophila K533.</title>
        <authorList>
            <person name="Luo X."/>
        </authorList>
    </citation>
    <scope>NUCLEOTIDE SEQUENCE</scope>
    <source>
        <strain evidence="1">K533</strain>
    </source>
</reference>
<keyword evidence="1" id="KW-0255">Endonuclease</keyword>
<dbReference type="SUPFAM" id="SSF54060">
    <property type="entry name" value="His-Me finger endonucleases"/>
    <property type="match status" value="1"/>
</dbReference>
<gene>
    <name evidence="1" type="ORF">PY771_08340</name>
</gene>
<sequence>MQFRQKDLAGYRVQKLAEQKGLCPLCNQVVVKPVADHAHLNEPHEHHLRGVLCSQCNTTAGQVWKVLVRSGTVNKLGINGAVQYLVNLGKYYSADYSSEPYHPNRPKDEEKRLNRCTKTEILNEHPEYKSELYKDCTKADLIKIIIQRL</sequence>
<proteinExistence type="predicted"/>
<dbReference type="InterPro" id="IPR004211">
    <property type="entry name" value="Endonuclease_7"/>
</dbReference>
<evidence type="ECO:0000313" key="1">
    <source>
        <dbReference type="EMBL" id="WEE28312.1"/>
    </source>
</evidence>
<dbReference type="Proteomes" id="UP001214666">
    <property type="component" value="Chromosome"/>
</dbReference>
<protein>
    <submittedName>
        <fullName evidence="1">Endonuclease domain-containing protein</fullName>
    </submittedName>
</protein>
<dbReference type="GO" id="GO:0004519">
    <property type="term" value="F:endonuclease activity"/>
    <property type="evidence" value="ECO:0007669"/>
    <property type="project" value="UniProtKB-KW"/>
</dbReference>
<dbReference type="InterPro" id="IPR044925">
    <property type="entry name" value="His-Me_finger_sf"/>
</dbReference>
<organism evidence="1 2">
    <name type="scientific">Aeromonas hydrophila</name>
    <dbReference type="NCBI Taxonomy" id="644"/>
    <lineage>
        <taxon>Bacteria</taxon>
        <taxon>Pseudomonadati</taxon>
        <taxon>Pseudomonadota</taxon>
        <taxon>Gammaproteobacteria</taxon>
        <taxon>Aeromonadales</taxon>
        <taxon>Aeromonadaceae</taxon>
        <taxon>Aeromonas</taxon>
    </lineage>
</organism>
<evidence type="ECO:0000313" key="2">
    <source>
        <dbReference type="Proteomes" id="UP001214666"/>
    </source>
</evidence>
<keyword evidence="1" id="KW-0540">Nuclease</keyword>
<dbReference type="Pfam" id="PF02945">
    <property type="entry name" value="Endonuclease_7"/>
    <property type="match status" value="1"/>
</dbReference>
<keyword evidence="1" id="KW-0378">Hydrolase</keyword>
<dbReference type="EMBL" id="CP118942">
    <property type="protein sequence ID" value="WEE28312.1"/>
    <property type="molecule type" value="Genomic_DNA"/>
</dbReference>
<dbReference type="InterPro" id="IPR038563">
    <property type="entry name" value="Endonuclease_7_sf"/>
</dbReference>
<accession>A0AAX3PB34</accession>
<dbReference type="Gene3D" id="3.40.1800.10">
    <property type="entry name" value="His-Me finger endonucleases"/>
    <property type="match status" value="1"/>
</dbReference>
<dbReference type="RefSeq" id="WP_275115873.1">
    <property type="nucleotide sequence ID" value="NZ_CP118942.1"/>
</dbReference>
<name>A0AAX3PB34_AERHY</name>
<dbReference type="AlphaFoldDB" id="A0AAX3PB34"/>